<gene>
    <name evidence="1" type="ORF">J8C06_13820</name>
</gene>
<dbReference type="SUPFAM" id="SSF69118">
    <property type="entry name" value="AhpD-like"/>
    <property type="match status" value="1"/>
</dbReference>
<keyword evidence="2" id="KW-1185">Reference proteome</keyword>
<dbReference type="Gene3D" id="1.20.1290.10">
    <property type="entry name" value="AhpD-like"/>
    <property type="match status" value="1"/>
</dbReference>
<dbReference type="InterPro" id="IPR029032">
    <property type="entry name" value="AhpD-like"/>
</dbReference>
<reference evidence="1 2" key="1">
    <citation type="submission" date="2021-03" db="EMBL/GenBank/DDBJ databases">
        <title>Genomic and phenotypic characterization of Chloracidobacterium isolates provides evidence for multiple species.</title>
        <authorList>
            <person name="Saini M.K."/>
            <person name="Costas A.M.G."/>
            <person name="Tank M."/>
            <person name="Bryant D.A."/>
        </authorList>
    </citation>
    <scope>NUCLEOTIDE SEQUENCE [LARGE SCALE GENOMIC DNA]</scope>
    <source>
        <strain evidence="1 2">BV2-C</strain>
    </source>
</reference>
<evidence type="ECO:0000313" key="1">
    <source>
        <dbReference type="EMBL" id="QUW04120.1"/>
    </source>
</evidence>
<dbReference type="Proteomes" id="UP000676506">
    <property type="component" value="Chromosome 2"/>
</dbReference>
<evidence type="ECO:0000313" key="2">
    <source>
        <dbReference type="Proteomes" id="UP000676506"/>
    </source>
</evidence>
<dbReference type="RefSeq" id="WP_211430009.1">
    <property type="nucleotide sequence ID" value="NZ_CP072649.1"/>
</dbReference>
<evidence type="ECO:0008006" key="3">
    <source>
        <dbReference type="Google" id="ProtNLM"/>
    </source>
</evidence>
<name>A0ABX8BE15_9BACT</name>
<accession>A0ABX8BE15</accession>
<dbReference type="EMBL" id="CP072649">
    <property type="protein sequence ID" value="QUW04120.1"/>
    <property type="molecule type" value="Genomic_DNA"/>
</dbReference>
<organism evidence="1 2">
    <name type="scientific">Chloracidobacterium validum</name>
    <dbReference type="NCBI Taxonomy" id="2821543"/>
    <lineage>
        <taxon>Bacteria</taxon>
        <taxon>Pseudomonadati</taxon>
        <taxon>Acidobacteriota</taxon>
        <taxon>Terriglobia</taxon>
        <taxon>Terriglobales</taxon>
        <taxon>Acidobacteriaceae</taxon>
        <taxon>Chloracidobacterium</taxon>
    </lineage>
</organism>
<protein>
    <recommendedName>
        <fullName evidence="3">Carboxymuconolactone decarboxylase-like domain-containing protein</fullName>
    </recommendedName>
</protein>
<proteinExistence type="predicted"/>
<sequence length="181" mass="20032">MKAFVRFVQRQAEQQLRVPADYLRQLGDTSFSGFLKFLMILPVAAHRRRSDPALIHAVRIAATQDEDCGPCVQIAVNAALDDGVEPDIIRAVLDRNHDQMPKEVALVLKFAEGVLARDGSEEEARDEIVRQFGQTVVTELSLAIATARVFPSLKRGLGFARSCALVEVAVESRRKGHPTKK</sequence>